<keyword evidence="6" id="KW-1185">Reference proteome</keyword>
<dbReference type="GO" id="GO:0016757">
    <property type="term" value="F:glycosyltransferase activity"/>
    <property type="evidence" value="ECO:0007669"/>
    <property type="project" value="UniProtKB-KW"/>
</dbReference>
<name>A0A1I1UGF4_9BACI</name>
<dbReference type="InterPro" id="IPR001173">
    <property type="entry name" value="Glyco_trans_2-like"/>
</dbReference>
<protein>
    <submittedName>
        <fullName evidence="5">Glycosyltransferase involved in cell wall bisynthesis</fullName>
    </submittedName>
</protein>
<dbReference type="AlphaFoldDB" id="A0A1I1UGF4"/>
<dbReference type="EMBL" id="FOMR01000003">
    <property type="protein sequence ID" value="SFD67020.1"/>
    <property type="molecule type" value="Genomic_DNA"/>
</dbReference>
<dbReference type="STRING" id="640948.SAMN05216238_10377"/>
<dbReference type="InterPro" id="IPR029044">
    <property type="entry name" value="Nucleotide-diphossugar_trans"/>
</dbReference>
<evidence type="ECO:0000256" key="3">
    <source>
        <dbReference type="ARBA" id="ARBA00022679"/>
    </source>
</evidence>
<evidence type="ECO:0000256" key="1">
    <source>
        <dbReference type="ARBA" id="ARBA00006739"/>
    </source>
</evidence>
<evidence type="ECO:0000256" key="2">
    <source>
        <dbReference type="ARBA" id="ARBA00022676"/>
    </source>
</evidence>
<evidence type="ECO:0000259" key="4">
    <source>
        <dbReference type="Pfam" id="PF00535"/>
    </source>
</evidence>
<comment type="similarity">
    <text evidence="1">Belongs to the glycosyltransferase 2 family.</text>
</comment>
<dbReference type="Pfam" id="PF00535">
    <property type="entry name" value="Glycos_transf_2"/>
    <property type="match status" value="1"/>
</dbReference>
<dbReference type="PANTHER" id="PTHR22916">
    <property type="entry name" value="GLYCOSYLTRANSFERASE"/>
    <property type="match status" value="1"/>
</dbReference>
<keyword evidence="3 5" id="KW-0808">Transferase</keyword>
<dbReference type="OrthoDB" id="396512at2"/>
<dbReference type="PANTHER" id="PTHR22916:SF51">
    <property type="entry name" value="GLYCOSYLTRANSFERASE EPSH-RELATED"/>
    <property type="match status" value="1"/>
</dbReference>
<evidence type="ECO:0000313" key="5">
    <source>
        <dbReference type="EMBL" id="SFD67020.1"/>
    </source>
</evidence>
<organism evidence="5 6">
    <name type="scientific">Lentibacillus persicus</name>
    <dbReference type="NCBI Taxonomy" id="640948"/>
    <lineage>
        <taxon>Bacteria</taxon>
        <taxon>Bacillati</taxon>
        <taxon>Bacillota</taxon>
        <taxon>Bacilli</taxon>
        <taxon>Bacillales</taxon>
        <taxon>Bacillaceae</taxon>
        <taxon>Lentibacillus</taxon>
    </lineage>
</organism>
<feature type="domain" description="Glycosyltransferase 2-like" evidence="4">
    <location>
        <begin position="6"/>
        <end position="154"/>
    </location>
</feature>
<dbReference type="Proteomes" id="UP000199474">
    <property type="component" value="Unassembled WGS sequence"/>
</dbReference>
<proteinExistence type="inferred from homology"/>
<dbReference type="RefSeq" id="WP_090082318.1">
    <property type="nucleotide sequence ID" value="NZ_FOMR01000003.1"/>
</dbReference>
<evidence type="ECO:0000313" key="6">
    <source>
        <dbReference type="Proteomes" id="UP000199474"/>
    </source>
</evidence>
<accession>A0A1I1UGF4</accession>
<gene>
    <name evidence="5" type="ORF">SAMN05216238_10377</name>
</gene>
<sequence>MEPAISIIVPVYNLERYIEKCLDSILAQTFADFEVIIVDDGSTDGSGAICEAYAKKDDRVIVLHNEYGGVSAARNAGIAAAAGKYIGFVDGDDYIDENMYDVLFQQCQQTRSDIAVCRLGREVDGQLLHHRAGTCRIIHLEHFEALRELFRGVLYRFSLCNKLFKQTCFKNVSFPEGRIHEDLSTVYKLFANANKAVYINYIGYIYVRQENSILTSQYNKNRLDAFKAWNEILPYMNKYYSELMADVYACYGFWCVDNAYYVLNQVSNKLERKEHLTTIQENMNGNYKELIRSQGLSFKYKSIVSLINYNLGLLIFSHRFKKALTGGNSH</sequence>
<dbReference type="CDD" id="cd00761">
    <property type="entry name" value="Glyco_tranf_GTA_type"/>
    <property type="match status" value="1"/>
</dbReference>
<dbReference type="Gene3D" id="3.90.550.10">
    <property type="entry name" value="Spore Coat Polysaccharide Biosynthesis Protein SpsA, Chain A"/>
    <property type="match status" value="1"/>
</dbReference>
<keyword evidence="2" id="KW-0328">Glycosyltransferase</keyword>
<dbReference type="SUPFAM" id="SSF53448">
    <property type="entry name" value="Nucleotide-diphospho-sugar transferases"/>
    <property type="match status" value="1"/>
</dbReference>
<reference evidence="6" key="1">
    <citation type="submission" date="2016-10" db="EMBL/GenBank/DDBJ databases">
        <authorList>
            <person name="Varghese N."/>
            <person name="Submissions S."/>
        </authorList>
    </citation>
    <scope>NUCLEOTIDE SEQUENCE [LARGE SCALE GENOMIC DNA]</scope>
    <source>
        <strain evidence="6">DSM 22530</strain>
    </source>
</reference>